<gene>
    <name evidence="1" type="ORF">GWI33_014839</name>
</gene>
<accession>A0A834I0M6</accession>
<reference evidence="1" key="1">
    <citation type="submission" date="2020-08" db="EMBL/GenBank/DDBJ databases">
        <title>Genome sequencing and assembly of the red palm weevil Rhynchophorus ferrugineus.</title>
        <authorList>
            <person name="Dias G.B."/>
            <person name="Bergman C.M."/>
            <person name="Manee M."/>
        </authorList>
    </citation>
    <scope>NUCLEOTIDE SEQUENCE</scope>
    <source>
        <strain evidence="1">AA-2017</strain>
        <tissue evidence="1">Whole larva</tissue>
    </source>
</reference>
<proteinExistence type="predicted"/>
<dbReference type="EMBL" id="JAACXV010013777">
    <property type="protein sequence ID" value="KAF7272372.1"/>
    <property type="molecule type" value="Genomic_DNA"/>
</dbReference>
<evidence type="ECO:0000313" key="2">
    <source>
        <dbReference type="Proteomes" id="UP000625711"/>
    </source>
</evidence>
<dbReference type="Proteomes" id="UP000625711">
    <property type="component" value="Unassembled WGS sequence"/>
</dbReference>
<organism evidence="1 2">
    <name type="scientific">Rhynchophorus ferrugineus</name>
    <name type="common">Red palm weevil</name>
    <name type="synonym">Curculio ferrugineus</name>
    <dbReference type="NCBI Taxonomy" id="354439"/>
    <lineage>
        <taxon>Eukaryota</taxon>
        <taxon>Metazoa</taxon>
        <taxon>Ecdysozoa</taxon>
        <taxon>Arthropoda</taxon>
        <taxon>Hexapoda</taxon>
        <taxon>Insecta</taxon>
        <taxon>Pterygota</taxon>
        <taxon>Neoptera</taxon>
        <taxon>Endopterygota</taxon>
        <taxon>Coleoptera</taxon>
        <taxon>Polyphaga</taxon>
        <taxon>Cucujiformia</taxon>
        <taxon>Curculionidae</taxon>
        <taxon>Dryophthorinae</taxon>
        <taxon>Rhynchophorus</taxon>
    </lineage>
</organism>
<keyword evidence="2" id="KW-1185">Reference proteome</keyword>
<name>A0A834I0M6_RHYFE</name>
<protein>
    <submittedName>
        <fullName evidence="1">Uncharacterized protein</fullName>
    </submittedName>
</protein>
<comment type="caution">
    <text evidence="1">The sequence shown here is derived from an EMBL/GenBank/DDBJ whole genome shotgun (WGS) entry which is preliminary data.</text>
</comment>
<evidence type="ECO:0000313" key="1">
    <source>
        <dbReference type="EMBL" id="KAF7272372.1"/>
    </source>
</evidence>
<dbReference type="AlphaFoldDB" id="A0A834I0M6"/>
<sequence>MHDTFAYWTAPNVNRRSFFHFFILMRESMGTDGTVKHGDSSEVPSYRSQPGIQEDIRCCRVDEVVFSILVPLKKKCCISFRRSGCFMDQKLSQFSIIFSNYIL</sequence>